<name>A0A225VMT8_9STRA</name>
<evidence type="ECO:0000313" key="2">
    <source>
        <dbReference type="Proteomes" id="UP000198211"/>
    </source>
</evidence>
<reference evidence="2" key="1">
    <citation type="submission" date="2017-03" db="EMBL/GenBank/DDBJ databases">
        <title>Phytopthora megakarya and P. palmivora, two closely related causual agents of cacao black pod achieved similar genome size and gene model numbers by different mechanisms.</title>
        <authorList>
            <person name="Ali S."/>
            <person name="Shao J."/>
            <person name="Larry D.J."/>
            <person name="Kronmiller B."/>
            <person name="Shen D."/>
            <person name="Strem M.D."/>
            <person name="Melnick R.L."/>
            <person name="Guiltinan M.J."/>
            <person name="Tyler B.M."/>
            <person name="Meinhardt L.W."/>
            <person name="Bailey B.A."/>
        </authorList>
    </citation>
    <scope>NUCLEOTIDE SEQUENCE [LARGE SCALE GENOMIC DNA]</scope>
    <source>
        <strain evidence="2">zdho120</strain>
    </source>
</reference>
<evidence type="ECO:0000313" key="1">
    <source>
        <dbReference type="EMBL" id="OWZ06642.1"/>
    </source>
</evidence>
<organism evidence="1 2">
    <name type="scientific">Phytophthora megakarya</name>
    <dbReference type="NCBI Taxonomy" id="4795"/>
    <lineage>
        <taxon>Eukaryota</taxon>
        <taxon>Sar</taxon>
        <taxon>Stramenopiles</taxon>
        <taxon>Oomycota</taxon>
        <taxon>Peronosporomycetes</taxon>
        <taxon>Peronosporales</taxon>
        <taxon>Peronosporaceae</taxon>
        <taxon>Phytophthora</taxon>
    </lineage>
</organism>
<accession>A0A225VMT8</accession>
<keyword evidence="2" id="KW-1185">Reference proteome</keyword>
<dbReference type="OrthoDB" id="116368at2759"/>
<sequence>MVNPVENYFSAFMSMVKRLLPRQRPAILRVPPHLTIKQHREGYLKMAADLLVNEAITPYICYNCSSSCESHPNERYVYWGIKLNIKYRVCAFFMCCHFDLTFLSR</sequence>
<dbReference type="EMBL" id="NBNE01003876">
    <property type="protein sequence ID" value="OWZ06642.1"/>
    <property type="molecule type" value="Genomic_DNA"/>
</dbReference>
<dbReference type="Proteomes" id="UP000198211">
    <property type="component" value="Unassembled WGS sequence"/>
</dbReference>
<protein>
    <submittedName>
        <fullName evidence="1">Uncharacterized protein</fullName>
    </submittedName>
</protein>
<comment type="caution">
    <text evidence="1">The sequence shown here is derived from an EMBL/GenBank/DDBJ whole genome shotgun (WGS) entry which is preliminary data.</text>
</comment>
<gene>
    <name evidence="1" type="ORF">PHMEG_00021076</name>
</gene>
<dbReference type="AlphaFoldDB" id="A0A225VMT8"/>
<proteinExistence type="predicted"/>